<protein>
    <submittedName>
        <fullName evidence="1">Uncharacterized protein</fullName>
    </submittedName>
</protein>
<accession>A0A3B3BU60</accession>
<proteinExistence type="predicted"/>
<name>A0A3B3BU60_ORYME</name>
<reference evidence="1" key="2">
    <citation type="submission" date="2025-09" db="UniProtKB">
        <authorList>
            <consortium name="Ensembl"/>
        </authorList>
    </citation>
    <scope>IDENTIFICATION</scope>
</reference>
<keyword evidence="2" id="KW-1185">Reference proteome</keyword>
<dbReference type="Proteomes" id="UP000261560">
    <property type="component" value="Unplaced"/>
</dbReference>
<dbReference type="AlphaFoldDB" id="A0A3B3BU60"/>
<reference evidence="1" key="1">
    <citation type="submission" date="2025-08" db="UniProtKB">
        <authorList>
            <consortium name="Ensembl"/>
        </authorList>
    </citation>
    <scope>IDENTIFICATION</scope>
</reference>
<evidence type="ECO:0000313" key="1">
    <source>
        <dbReference type="Ensembl" id="ENSOMEP00000008347.1"/>
    </source>
</evidence>
<dbReference type="Ensembl" id="ENSOMET00000002598.1">
    <property type="protein sequence ID" value="ENSOMEP00000008347.1"/>
    <property type="gene ID" value="ENSOMEG00000009500.1"/>
</dbReference>
<organism evidence="1 2">
    <name type="scientific">Oryzias melastigma</name>
    <name type="common">Marine medaka</name>
    <dbReference type="NCBI Taxonomy" id="30732"/>
    <lineage>
        <taxon>Eukaryota</taxon>
        <taxon>Metazoa</taxon>
        <taxon>Chordata</taxon>
        <taxon>Craniata</taxon>
        <taxon>Vertebrata</taxon>
        <taxon>Euteleostomi</taxon>
        <taxon>Actinopterygii</taxon>
        <taxon>Neopterygii</taxon>
        <taxon>Teleostei</taxon>
        <taxon>Neoteleostei</taxon>
        <taxon>Acanthomorphata</taxon>
        <taxon>Ovalentaria</taxon>
        <taxon>Atherinomorphae</taxon>
        <taxon>Beloniformes</taxon>
        <taxon>Adrianichthyidae</taxon>
        <taxon>Oryziinae</taxon>
        <taxon>Oryzias</taxon>
    </lineage>
</organism>
<evidence type="ECO:0000313" key="2">
    <source>
        <dbReference type="Proteomes" id="UP000261560"/>
    </source>
</evidence>
<dbReference type="PaxDb" id="30732-ENSOMEP00000008347"/>
<sequence length="47" mass="4812">MSLGAFGAYFNILTNLKDVSDEAFRAAVLLSAGSSVLLVVDCTSASS</sequence>